<evidence type="ECO:0000313" key="2">
    <source>
        <dbReference type="Proteomes" id="UP000184368"/>
    </source>
</evidence>
<evidence type="ECO:0000313" key="1">
    <source>
        <dbReference type="EMBL" id="SHF77686.1"/>
    </source>
</evidence>
<dbReference type="AlphaFoldDB" id="A0A1M5EER7"/>
<evidence type="ECO:0008006" key="3">
    <source>
        <dbReference type="Google" id="ProtNLM"/>
    </source>
</evidence>
<accession>A0A1M5EER7</accession>
<protein>
    <recommendedName>
        <fullName evidence="3">Universal stress protein family protein</fullName>
    </recommendedName>
</protein>
<keyword evidence="2" id="KW-1185">Reference proteome</keyword>
<name>A0A1M5EER7_9BACT</name>
<sequence>MKHIMLPTDFTVQSLWPIHNIVRDARGEKICIQVVHLIGMPMDISGLLWARENKPYREVPEGFREAFELLCHRYKPVIGKMVLRFVYGNTVRLLHHHIESAQIAAVYLLENYQYGKPLPNSIDLTGMLNNCPVPVLRLPLHAGALSDYQILSALLDDELEAEQPQQAPPTPRVANYS</sequence>
<dbReference type="EMBL" id="FQUO01000012">
    <property type="protein sequence ID" value="SHF77686.1"/>
    <property type="molecule type" value="Genomic_DNA"/>
</dbReference>
<dbReference type="RefSeq" id="WP_073044867.1">
    <property type="nucleotide sequence ID" value="NZ_FQUO01000012.1"/>
</dbReference>
<gene>
    <name evidence="1" type="ORF">SAMN05444008_11217</name>
</gene>
<dbReference type="STRING" id="1302690.BUE76_03990"/>
<reference evidence="1 2" key="1">
    <citation type="submission" date="2016-11" db="EMBL/GenBank/DDBJ databases">
        <authorList>
            <person name="Jaros S."/>
            <person name="Januszkiewicz K."/>
            <person name="Wedrychowicz H."/>
        </authorList>
    </citation>
    <scope>NUCLEOTIDE SEQUENCE [LARGE SCALE GENOMIC DNA]</scope>
    <source>
        <strain evidence="1 2">DSM 26897</strain>
    </source>
</reference>
<proteinExistence type="predicted"/>
<organism evidence="1 2">
    <name type="scientific">Cnuella takakiae</name>
    <dbReference type="NCBI Taxonomy" id="1302690"/>
    <lineage>
        <taxon>Bacteria</taxon>
        <taxon>Pseudomonadati</taxon>
        <taxon>Bacteroidota</taxon>
        <taxon>Chitinophagia</taxon>
        <taxon>Chitinophagales</taxon>
        <taxon>Chitinophagaceae</taxon>
        <taxon>Cnuella</taxon>
    </lineage>
</organism>
<dbReference type="OrthoDB" id="893860at2"/>
<dbReference type="Proteomes" id="UP000184368">
    <property type="component" value="Unassembled WGS sequence"/>
</dbReference>